<comment type="caution">
    <text evidence="2">The sequence shown here is derived from an EMBL/GenBank/DDBJ whole genome shotgun (WGS) entry which is preliminary data.</text>
</comment>
<proteinExistence type="predicted"/>
<feature type="domain" description="Dienelactone hydrolase" evidence="1">
    <location>
        <begin position="16"/>
        <end position="231"/>
    </location>
</feature>
<accession>A0ABW9FN40</accession>
<keyword evidence="3" id="KW-1185">Reference proteome</keyword>
<evidence type="ECO:0000313" key="2">
    <source>
        <dbReference type="EMBL" id="MFM1726882.1"/>
    </source>
</evidence>
<gene>
    <name evidence="2" type="ORF">ABEU19_000322</name>
</gene>
<evidence type="ECO:0000259" key="1">
    <source>
        <dbReference type="Pfam" id="PF01738"/>
    </source>
</evidence>
<dbReference type="InterPro" id="IPR051049">
    <property type="entry name" value="Dienelactone_hydrolase-like"/>
</dbReference>
<dbReference type="Gene3D" id="3.40.50.1820">
    <property type="entry name" value="alpha/beta hydrolase"/>
    <property type="match status" value="1"/>
</dbReference>
<protein>
    <submittedName>
        <fullName evidence="2">Dienelactone hydrolase family protein</fullName>
    </submittedName>
</protein>
<dbReference type="InterPro" id="IPR029058">
    <property type="entry name" value="AB_hydrolase_fold"/>
</dbReference>
<dbReference type="SUPFAM" id="SSF53474">
    <property type="entry name" value="alpha/beta-Hydrolases"/>
    <property type="match status" value="1"/>
</dbReference>
<keyword evidence="2" id="KW-0378">Hydrolase</keyword>
<organism evidence="2 3">
    <name type="scientific">Prescottella soli</name>
    <dbReference type="NCBI Taxonomy" id="1543852"/>
    <lineage>
        <taxon>Bacteria</taxon>
        <taxon>Bacillati</taxon>
        <taxon>Actinomycetota</taxon>
        <taxon>Actinomycetes</taxon>
        <taxon>Mycobacteriales</taxon>
        <taxon>Nocardiaceae</taxon>
        <taxon>Prescottella</taxon>
    </lineage>
</organism>
<dbReference type="EMBL" id="JBDLNU010000001">
    <property type="protein sequence ID" value="MFM1726882.1"/>
    <property type="molecule type" value="Genomic_DNA"/>
</dbReference>
<sequence>MGFAVEARTVRVGELTAHLARPEGGSDTVMLLLPMINGIDEQVRDYAADVAAAGITALVWDPWHGPSLDDTPKERLFELMGQLDDEACLAEMDALLDYARGELGARRVGVIGWCLGGRFSLLLGARDRELANVVAYHPSIWDPAAANHVVDAVALAPAIAAPVMVLHAGADTILSTGTFGTLQAALQSRDTGATIVHAYPGAAHGFSARARHGDPVNKAAWDISWPQVLAFATATLAQ</sequence>
<name>A0ABW9FN40_9NOCA</name>
<dbReference type="PANTHER" id="PTHR46623">
    <property type="entry name" value="CARBOXYMETHYLENEBUTENOLIDASE-RELATED"/>
    <property type="match status" value="1"/>
</dbReference>
<dbReference type="GO" id="GO:0016787">
    <property type="term" value="F:hydrolase activity"/>
    <property type="evidence" value="ECO:0007669"/>
    <property type="project" value="UniProtKB-KW"/>
</dbReference>
<dbReference type="Proteomes" id="UP001629744">
    <property type="component" value="Unassembled WGS sequence"/>
</dbReference>
<dbReference type="Pfam" id="PF01738">
    <property type="entry name" value="DLH"/>
    <property type="match status" value="1"/>
</dbReference>
<dbReference type="PANTHER" id="PTHR46623:SF6">
    <property type="entry name" value="ALPHA_BETA-HYDROLASES SUPERFAMILY PROTEIN"/>
    <property type="match status" value="1"/>
</dbReference>
<dbReference type="InterPro" id="IPR002925">
    <property type="entry name" value="Dienelactn_hydro"/>
</dbReference>
<reference evidence="2 3" key="1">
    <citation type="submission" date="2023-11" db="EMBL/GenBank/DDBJ databases">
        <authorList>
            <person name="Val-Calvo J."/>
            <person name="Scortti M."/>
            <person name="Vazquez-Boland J."/>
        </authorList>
    </citation>
    <scope>NUCLEOTIDE SEQUENCE [LARGE SCALE GENOMIC DNA]</scope>
    <source>
        <strain evidence="2 3">DSM 46662</strain>
    </source>
</reference>
<dbReference type="RefSeq" id="WP_348609388.1">
    <property type="nucleotide sequence ID" value="NZ_CP157276.1"/>
</dbReference>
<evidence type="ECO:0000313" key="3">
    <source>
        <dbReference type="Proteomes" id="UP001629744"/>
    </source>
</evidence>